<dbReference type="GO" id="GO:0003677">
    <property type="term" value="F:DNA binding"/>
    <property type="evidence" value="ECO:0007669"/>
    <property type="project" value="InterPro"/>
</dbReference>
<dbReference type="Pfam" id="PF04542">
    <property type="entry name" value="Sigma70_r2"/>
    <property type="match status" value="1"/>
</dbReference>
<evidence type="ECO:0000259" key="6">
    <source>
        <dbReference type="Pfam" id="PF08281"/>
    </source>
</evidence>
<evidence type="ECO:0000313" key="7">
    <source>
        <dbReference type="EMBL" id="GET31515.1"/>
    </source>
</evidence>
<keyword evidence="8" id="KW-1185">Reference proteome</keyword>
<dbReference type="SUPFAM" id="SSF88659">
    <property type="entry name" value="Sigma3 and sigma4 domains of RNA polymerase sigma factors"/>
    <property type="match status" value="1"/>
</dbReference>
<keyword evidence="2" id="KW-0805">Transcription regulation</keyword>
<dbReference type="PANTHER" id="PTHR43133:SF46">
    <property type="entry name" value="RNA POLYMERASE SIGMA-70 FACTOR ECF SUBFAMILY"/>
    <property type="match status" value="1"/>
</dbReference>
<sequence length="178" mass="20984">MDKAILSEIQQGSHQAFEKAFVFYYAKIKTFLLGYVKTMTDAEELAEEIFVELWQNHEKIAPEKSFDSYLFTIAKNKAINFLKWKYATRSVIEMQAPATLYHSPEEEYIAVEKSLLIDMIVEKMPAQRKKIYQLRQQGLTNDEIAHMLETTKRNVESQISLAMKEIRQQIRFFIIIFM</sequence>
<protein>
    <submittedName>
        <fullName evidence="7">RNA polymerase sigma-70 factor</fullName>
    </submittedName>
</protein>
<dbReference type="EMBL" id="BLAX01000001">
    <property type="protein sequence ID" value="GET31515.1"/>
    <property type="molecule type" value="Genomic_DNA"/>
</dbReference>
<dbReference type="GO" id="GO:0016987">
    <property type="term" value="F:sigma factor activity"/>
    <property type="evidence" value="ECO:0007669"/>
    <property type="project" value="UniProtKB-KW"/>
</dbReference>
<dbReference type="InterPro" id="IPR039425">
    <property type="entry name" value="RNA_pol_sigma-70-like"/>
</dbReference>
<name>A0A5M4AUA4_9BACT</name>
<evidence type="ECO:0000256" key="2">
    <source>
        <dbReference type="ARBA" id="ARBA00023015"/>
    </source>
</evidence>
<evidence type="ECO:0000256" key="4">
    <source>
        <dbReference type="ARBA" id="ARBA00023163"/>
    </source>
</evidence>
<dbReference type="Gene3D" id="1.10.1740.10">
    <property type="match status" value="1"/>
</dbReference>
<dbReference type="InterPro" id="IPR013325">
    <property type="entry name" value="RNA_pol_sigma_r2"/>
</dbReference>
<dbReference type="Gene3D" id="1.10.10.10">
    <property type="entry name" value="Winged helix-like DNA-binding domain superfamily/Winged helix DNA-binding domain"/>
    <property type="match status" value="1"/>
</dbReference>
<feature type="domain" description="RNA polymerase sigma factor 70 region 4 type 2" evidence="6">
    <location>
        <begin position="116"/>
        <end position="165"/>
    </location>
</feature>
<reference evidence="7 8" key="1">
    <citation type="submission" date="2019-10" db="EMBL/GenBank/DDBJ databases">
        <title>Prolixibacter strains distinguished by the presence of nitrate reductase genes were adept at nitrate-dependent anaerobic corrosion of metallic iron and carbon steel.</title>
        <authorList>
            <person name="Iino T."/>
            <person name="Shono N."/>
            <person name="Ito K."/>
            <person name="Nakamura R."/>
            <person name="Sueoka K."/>
            <person name="Harayama S."/>
            <person name="Ohkuma M."/>
        </authorList>
    </citation>
    <scope>NUCLEOTIDE SEQUENCE [LARGE SCALE GENOMIC DNA]</scope>
    <source>
        <strain evidence="7 8">JCM 13498</strain>
    </source>
</reference>
<keyword evidence="3" id="KW-0731">Sigma factor</keyword>
<dbReference type="GO" id="GO:0006352">
    <property type="term" value="P:DNA-templated transcription initiation"/>
    <property type="evidence" value="ECO:0007669"/>
    <property type="project" value="InterPro"/>
</dbReference>
<evidence type="ECO:0000256" key="3">
    <source>
        <dbReference type="ARBA" id="ARBA00023082"/>
    </source>
</evidence>
<dbReference type="Pfam" id="PF08281">
    <property type="entry name" value="Sigma70_r4_2"/>
    <property type="match status" value="1"/>
</dbReference>
<dbReference type="PANTHER" id="PTHR43133">
    <property type="entry name" value="RNA POLYMERASE ECF-TYPE SIGMA FACTO"/>
    <property type="match status" value="1"/>
</dbReference>
<accession>A0A5M4AUA4</accession>
<keyword evidence="4" id="KW-0804">Transcription</keyword>
<proteinExistence type="inferred from homology"/>
<feature type="domain" description="RNA polymerase sigma-70 region 2" evidence="5">
    <location>
        <begin position="24"/>
        <end position="83"/>
    </location>
</feature>
<evidence type="ECO:0000313" key="8">
    <source>
        <dbReference type="Proteomes" id="UP000391834"/>
    </source>
</evidence>
<dbReference type="NCBIfam" id="TIGR02937">
    <property type="entry name" value="sigma70-ECF"/>
    <property type="match status" value="1"/>
</dbReference>
<gene>
    <name evidence="7" type="ORF">PbJCM13498_03780</name>
</gene>
<dbReference type="InterPro" id="IPR036388">
    <property type="entry name" value="WH-like_DNA-bd_sf"/>
</dbReference>
<evidence type="ECO:0000259" key="5">
    <source>
        <dbReference type="Pfam" id="PF04542"/>
    </source>
</evidence>
<dbReference type="Proteomes" id="UP000391834">
    <property type="component" value="Unassembled WGS sequence"/>
</dbReference>
<dbReference type="InterPro" id="IPR007627">
    <property type="entry name" value="RNA_pol_sigma70_r2"/>
</dbReference>
<organism evidence="7 8">
    <name type="scientific">Prolixibacter bellariivorans</name>
    <dbReference type="NCBI Taxonomy" id="314319"/>
    <lineage>
        <taxon>Bacteria</taxon>
        <taxon>Pseudomonadati</taxon>
        <taxon>Bacteroidota</taxon>
        <taxon>Bacteroidia</taxon>
        <taxon>Marinilabiliales</taxon>
        <taxon>Prolixibacteraceae</taxon>
        <taxon>Prolixibacter</taxon>
    </lineage>
</organism>
<comment type="similarity">
    <text evidence="1">Belongs to the sigma-70 factor family. ECF subfamily.</text>
</comment>
<evidence type="ECO:0000256" key="1">
    <source>
        <dbReference type="ARBA" id="ARBA00010641"/>
    </source>
</evidence>
<dbReference type="InterPro" id="IPR013324">
    <property type="entry name" value="RNA_pol_sigma_r3/r4-like"/>
</dbReference>
<dbReference type="SUPFAM" id="SSF88946">
    <property type="entry name" value="Sigma2 domain of RNA polymerase sigma factors"/>
    <property type="match status" value="1"/>
</dbReference>
<dbReference type="AlphaFoldDB" id="A0A5M4AUA4"/>
<comment type="caution">
    <text evidence="7">The sequence shown here is derived from an EMBL/GenBank/DDBJ whole genome shotgun (WGS) entry which is preliminary data.</text>
</comment>
<dbReference type="InterPro" id="IPR013249">
    <property type="entry name" value="RNA_pol_sigma70_r4_t2"/>
</dbReference>
<dbReference type="InterPro" id="IPR014284">
    <property type="entry name" value="RNA_pol_sigma-70_dom"/>
</dbReference>